<feature type="transmembrane region" description="Helical" evidence="1">
    <location>
        <begin position="220"/>
        <end position="242"/>
    </location>
</feature>
<feature type="transmembrane region" description="Helical" evidence="1">
    <location>
        <begin position="327"/>
        <end position="357"/>
    </location>
</feature>
<reference evidence="2 3" key="2">
    <citation type="submission" date="2018-07" db="EMBL/GenBank/DDBJ databases">
        <title>Pontibacter sp. 2b14 genomic sequence and assembly.</title>
        <authorList>
            <person name="Du Z.-J."/>
        </authorList>
    </citation>
    <scope>NUCLEOTIDE SEQUENCE [LARGE SCALE GENOMIC DNA]</scope>
    <source>
        <strain evidence="2 3">2b14</strain>
    </source>
</reference>
<organism evidence="2 3">
    <name type="scientific">Pontibacter arcticus</name>
    <dbReference type="NCBI Taxonomy" id="2080288"/>
    <lineage>
        <taxon>Bacteria</taxon>
        <taxon>Pseudomonadati</taxon>
        <taxon>Bacteroidota</taxon>
        <taxon>Cytophagia</taxon>
        <taxon>Cytophagales</taxon>
        <taxon>Hymenobacteraceae</taxon>
        <taxon>Pontibacter</taxon>
    </lineage>
</organism>
<feature type="transmembrane region" description="Helical" evidence="1">
    <location>
        <begin position="194"/>
        <end position="214"/>
    </location>
</feature>
<dbReference type="Proteomes" id="UP000251692">
    <property type="component" value="Unassembled WGS sequence"/>
</dbReference>
<keyword evidence="1" id="KW-1133">Transmembrane helix</keyword>
<keyword evidence="1" id="KW-0812">Transmembrane</keyword>
<dbReference type="AlphaFoldDB" id="A0A364RD76"/>
<keyword evidence="1" id="KW-0472">Membrane</keyword>
<feature type="transmembrane region" description="Helical" evidence="1">
    <location>
        <begin position="295"/>
        <end position="315"/>
    </location>
</feature>
<reference evidence="2 3" key="1">
    <citation type="submission" date="2018-06" db="EMBL/GenBank/DDBJ databases">
        <authorList>
            <person name="Liu Z.-W."/>
        </authorList>
    </citation>
    <scope>NUCLEOTIDE SEQUENCE [LARGE SCALE GENOMIC DNA]</scope>
    <source>
        <strain evidence="2 3">2b14</strain>
    </source>
</reference>
<keyword evidence="3" id="KW-1185">Reference proteome</keyword>
<protein>
    <submittedName>
        <fullName evidence="2">Uncharacterized protein</fullName>
    </submittedName>
</protein>
<feature type="transmembrane region" description="Helical" evidence="1">
    <location>
        <begin position="134"/>
        <end position="153"/>
    </location>
</feature>
<evidence type="ECO:0000256" key="1">
    <source>
        <dbReference type="SAM" id="Phobius"/>
    </source>
</evidence>
<dbReference type="OrthoDB" id="628904at2"/>
<dbReference type="RefSeq" id="WP_112305874.1">
    <property type="nucleotide sequence ID" value="NZ_QMDV01000003.1"/>
</dbReference>
<feature type="transmembrane region" description="Helical" evidence="1">
    <location>
        <begin position="21"/>
        <end position="44"/>
    </location>
</feature>
<proteinExistence type="predicted"/>
<sequence>MLGIAALLYRLLVVQFYKENGGFFMFIFLVMFAIVDPGQVVIYHAGLMQLILSSVIGMALGMAAWLFYAYKCLAFVHRNLEKEENSFLINLQAFSVKRQLLLLFGCQFILYLPVLIYAGFTIGIGLRTGQLNSVAILVVYLILITIAAIYLYYRKLNSYHTASINFTIKLPFRIGFVKPAVVYPVFYILYERKLAWLALKVFSFFIFYLVFILHEGNFSLAYFRLLFLIVTITHSMVVYFSFEFTEKQLAFTRNLPIARTNRFLSYLLTSVLILFPEFCWMISYTGSILSLPDMLLTFSAGIGQLLLLASVLYLPGMQQQRFTWVACFVYFASAILLPSGISIIILSELLLALLIFYRSYYRFELNTSGS</sequence>
<comment type="caution">
    <text evidence="2">The sequence shown here is derived from an EMBL/GenBank/DDBJ whole genome shotgun (WGS) entry which is preliminary data.</text>
</comment>
<name>A0A364RD76_9BACT</name>
<feature type="transmembrane region" description="Helical" evidence="1">
    <location>
        <begin position="100"/>
        <end position="122"/>
    </location>
</feature>
<evidence type="ECO:0000313" key="2">
    <source>
        <dbReference type="EMBL" id="RAU82281.1"/>
    </source>
</evidence>
<feature type="transmembrane region" description="Helical" evidence="1">
    <location>
        <begin position="263"/>
        <end position="283"/>
    </location>
</feature>
<dbReference type="EMBL" id="QMDV01000003">
    <property type="protein sequence ID" value="RAU82281.1"/>
    <property type="molecule type" value="Genomic_DNA"/>
</dbReference>
<gene>
    <name evidence="2" type="ORF">DP923_10850</name>
</gene>
<evidence type="ECO:0000313" key="3">
    <source>
        <dbReference type="Proteomes" id="UP000251692"/>
    </source>
</evidence>
<accession>A0A364RD76</accession>
<feature type="transmembrane region" description="Helical" evidence="1">
    <location>
        <begin position="50"/>
        <end position="70"/>
    </location>
</feature>